<keyword evidence="2" id="KW-1185">Reference proteome</keyword>
<dbReference type="EMBL" id="CAMGYJ010000008">
    <property type="protein sequence ID" value="CAI0469019.1"/>
    <property type="molecule type" value="Genomic_DNA"/>
</dbReference>
<gene>
    <name evidence="1" type="ORF">LITE_LOCUS38023</name>
</gene>
<name>A0AAV0PDB9_9ROSI</name>
<reference evidence="1" key="1">
    <citation type="submission" date="2022-08" db="EMBL/GenBank/DDBJ databases">
        <authorList>
            <person name="Gutierrez-Valencia J."/>
        </authorList>
    </citation>
    <scope>NUCLEOTIDE SEQUENCE</scope>
</reference>
<dbReference type="Proteomes" id="UP001154282">
    <property type="component" value="Unassembled WGS sequence"/>
</dbReference>
<dbReference type="AlphaFoldDB" id="A0AAV0PDB9"/>
<proteinExistence type="predicted"/>
<protein>
    <submittedName>
        <fullName evidence="1">Uncharacterized protein</fullName>
    </submittedName>
</protein>
<sequence length="54" mass="6396">MFINGCMQLKLLSMVEQKLQKMNLLSQQNYWCGSCLNWILTSLKEKLQFNGKIR</sequence>
<evidence type="ECO:0000313" key="2">
    <source>
        <dbReference type="Proteomes" id="UP001154282"/>
    </source>
</evidence>
<evidence type="ECO:0000313" key="1">
    <source>
        <dbReference type="EMBL" id="CAI0469019.1"/>
    </source>
</evidence>
<accession>A0AAV0PDB9</accession>
<organism evidence="1 2">
    <name type="scientific">Linum tenue</name>
    <dbReference type="NCBI Taxonomy" id="586396"/>
    <lineage>
        <taxon>Eukaryota</taxon>
        <taxon>Viridiplantae</taxon>
        <taxon>Streptophyta</taxon>
        <taxon>Embryophyta</taxon>
        <taxon>Tracheophyta</taxon>
        <taxon>Spermatophyta</taxon>
        <taxon>Magnoliopsida</taxon>
        <taxon>eudicotyledons</taxon>
        <taxon>Gunneridae</taxon>
        <taxon>Pentapetalae</taxon>
        <taxon>rosids</taxon>
        <taxon>fabids</taxon>
        <taxon>Malpighiales</taxon>
        <taxon>Linaceae</taxon>
        <taxon>Linum</taxon>
    </lineage>
</organism>
<comment type="caution">
    <text evidence="1">The sequence shown here is derived from an EMBL/GenBank/DDBJ whole genome shotgun (WGS) entry which is preliminary data.</text>
</comment>